<sequence>MGNISMRSDEVFDKGPIGRRSRRKLLKRGTKWFVEKSRKSPGWLAENLNLKPNHHLKKENIHKLEHQKLLVLQGSTRRAVSGSVFGVTASSVLTPGCPLFGVSIAVNLCQLAISSMNLHRARRETKSRRLNDESFRKCEKEYKGKKRHHPLVDVALGVTLKATCMTATLGIIGFDNVADAFAAKSAEKITDAASAAASAVHTLPVYSHVPLHIHLPEHTNVSIPDPTSMFQDANGSDILFPTTNLSEEHLMAHSMTTNTDTVDMPGDALTANTLIDVSATDQTTTMNKVDLPTADQQETLATAYLGPDHDTDFTSPATNNPVAAESSVSGTEKLEVEHVTAEVPVSRAEQLQFDHPKLYGLDQARSDAVGSGQQIGHKISQHVVGDEVKIGMEAKWDDLKKLHDIRHLSIAKILGLVVLIALVNEVFQPIPHASSIVAEKAIDAWNSGQLSYVVGKASDAWNDEQLIRVTAWLAHIVGRL</sequence>
<name>A0AAE0DBR5_COLKA</name>
<organism evidence="1 2">
    <name type="scientific">Colletotrichum kahawae</name>
    <name type="common">Coffee berry disease fungus</name>
    <dbReference type="NCBI Taxonomy" id="34407"/>
    <lineage>
        <taxon>Eukaryota</taxon>
        <taxon>Fungi</taxon>
        <taxon>Dikarya</taxon>
        <taxon>Ascomycota</taxon>
        <taxon>Pezizomycotina</taxon>
        <taxon>Sordariomycetes</taxon>
        <taxon>Hypocreomycetidae</taxon>
        <taxon>Glomerellales</taxon>
        <taxon>Glomerellaceae</taxon>
        <taxon>Colletotrichum</taxon>
        <taxon>Colletotrichum gloeosporioides species complex</taxon>
    </lineage>
</organism>
<evidence type="ECO:0000313" key="1">
    <source>
        <dbReference type="EMBL" id="KAK2777849.1"/>
    </source>
</evidence>
<evidence type="ECO:0000313" key="2">
    <source>
        <dbReference type="Proteomes" id="UP001281614"/>
    </source>
</evidence>
<protein>
    <submittedName>
        <fullName evidence="1">Uncharacterized protein</fullName>
    </submittedName>
</protein>
<comment type="caution">
    <text evidence="1">The sequence shown here is derived from an EMBL/GenBank/DDBJ whole genome shotgun (WGS) entry which is preliminary data.</text>
</comment>
<accession>A0AAE0DBR5</accession>
<dbReference type="EMBL" id="VYYT01000015">
    <property type="protein sequence ID" value="KAK2777849.1"/>
    <property type="molecule type" value="Genomic_DNA"/>
</dbReference>
<reference evidence="1" key="1">
    <citation type="submission" date="2023-02" db="EMBL/GenBank/DDBJ databases">
        <title>Colletotrichum kahawae CIFC_Que2 genome sequencing and assembly.</title>
        <authorList>
            <person name="Baroncelli R."/>
        </authorList>
    </citation>
    <scope>NUCLEOTIDE SEQUENCE</scope>
    <source>
        <strain evidence="1">CIFC_Que2</strain>
    </source>
</reference>
<dbReference type="Proteomes" id="UP001281614">
    <property type="component" value="Unassembled WGS sequence"/>
</dbReference>
<keyword evidence="2" id="KW-1185">Reference proteome</keyword>
<gene>
    <name evidence="1" type="ORF">CKAH01_11895</name>
</gene>
<dbReference type="AlphaFoldDB" id="A0AAE0DBR5"/>
<proteinExistence type="predicted"/>